<feature type="non-terminal residue" evidence="2">
    <location>
        <position position="1"/>
    </location>
</feature>
<evidence type="ECO:0000313" key="2">
    <source>
        <dbReference type="EMBL" id="KAI7755734.1"/>
    </source>
</evidence>
<proteinExistence type="predicted"/>
<reference evidence="2" key="1">
    <citation type="submission" date="2022-06" db="EMBL/GenBank/DDBJ databases">
        <title>Uncovering the hologenomic basis of an extraordinary plant invasion.</title>
        <authorList>
            <person name="Bieker V.C."/>
            <person name="Martin M.D."/>
            <person name="Gilbert T."/>
            <person name="Hodgins K."/>
            <person name="Battlay P."/>
            <person name="Petersen B."/>
            <person name="Wilson J."/>
        </authorList>
    </citation>
    <scope>NUCLEOTIDE SEQUENCE</scope>
    <source>
        <strain evidence="2">AA19_3_7</strain>
        <tissue evidence="2">Leaf</tissue>
    </source>
</reference>
<evidence type="ECO:0000313" key="3">
    <source>
        <dbReference type="Proteomes" id="UP001206925"/>
    </source>
</evidence>
<evidence type="ECO:0000256" key="1">
    <source>
        <dbReference type="SAM" id="MobiDB-lite"/>
    </source>
</evidence>
<protein>
    <submittedName>
        <fullName evidence="2">Uncharacterized protein</fullName>
    </submittedName>
</protein>
<organism evidence="2 3">
    <name type="scientific">Ambrosia artemisiifolia</name>
    <name type="common">Common ragweed</name>
    <dbReference type="NCBI Taxonomy" id="4212"/>
    <lineage>
        <taxon>Eukaryota</taxon>
        <taxon>Viridiplantae</taxon>
        <taxon>Streptophyta</taxon>
        <taxon>Embryophyta</taxon>
        <taxon>Tracheophyta</taxon>
        <taxon>Spermatophyta</taxon>
        <taxon>Magnoliopsida</taxon>
        <taxon>eudicotyledons</taxon>
        <taxon>Gunneridae</taxon>
        <taxon>Pentapetalae</taxon>
        <taxon>asterids</taxon>
        <taxon>campanulids</taxon>
        <taxon>Asterales</taxon>
        <taxon>Asteraceae</taxon>
        <taxon>Asteroideae</taxon>
        <taxon>Heliantheae alliance</taxon>
        <taxon>Heliantheae</taxon>
        <taxon>Ambrosia</taxon>
    </lineage>
</organism>
<comment type="caution">
    <text evidence="2">The sequence shown here is derived from an EMBL/GenBank/DDBJ whole genome shotgun (WGS) entry which is preliminary data.</text>
</comment>
<feature type="compositionally biased region" description="Basic and acidic residues" evidence="1">
    <location>
        <begin position="1"/>
        <end position="16"/>
    </location>
</feature>
<gene>
    <name evidence="2" type="ORF">M8C21_032526</name>
</gene>
<accession>A0AAD5DA32</accession>
<dbReference type="AlphaFoldDB" id="A0AAD5DA32"/>
<dbReference type="EMBL" id="JAMZMK010000844">
    <property type="protein sequence ID" value="KAI7755734.1"/>
    <property type="molecule type" value="Genomic_DNA"/>
</dbReference>
<keyword evidence="3" id="KW-1185">Reference proteome</keyword>
<name>A0AAD5DA32_AMBAR</name>
<dbReference type="Proteomes" id="UP001206925">
    <property type="component" value="Unassembled WGS sequence"/>
</dbReference>
<sequence>SAVPKLDSRSAADPRSRQQTKTGTELRDAFPRTLELRPASRLGRLLSSDFLPDLFWCFPSSFSLAFDLLRREGERFSGGVWVLVI</sequence>
<feature type="region of interest" description="Disordered" evidence="1">
    <location>
        <begin position="1"/>
        <end position="27"/>
    </location>
</feature>